<evidence type="ECO:0000313" key="1">
    <source>
        <dbReference type="EMBL" id="NMH77638.1"/>
    </source>
</evidence>
<reference evidence="1 2" key="1">
    <citation type="submission" date="2020-04" db="EMBL/GenBank/DDBJ databases">
        <authorList>
            <person name="Klaysubun C."/>
            <person name="Duangmal K."/>
            <person name="Lipun K."/>
        </authorList>
    </citation>
    <scope>NUCLEOTIDE SEQUENCE [LARGE SCALE GENOMIC DNA]</scope>
    <source>
        <strain evidence="1 2">JCM 11839</strain>
    </source>
</reference>
<evidence type="ECO:0000313" key="2">
    <source>
        <dbReference type="Proteomes" id="UP001296706"/>
    </source>
</evidence>
<gene>
    <name evidence="1" type="ORF">HF577_11150</name>
</gene>
<dbReference type="EMBL" id="JAAXKY010000027">
    <property type="protein sequence ID" value="NMH77638.1"/>
    <property type="molecule type" value="Genomic_DNA"/>
</dbReference>
<organism evidence="1 2">
    <name type="scientific">Pseudonocardia xinjiangensis</name>
    <dbReference type="NCBI Taxonomy" id="75289"/>
    <lineage>
        <taxon>Bacteria</taxon>
        <taxon>Bacillati</taxon>
        <taxon>Actinomycetota</taxon>
        <taxon>Actinomycetes</taxon>
        <taxon>Pseudonocardiales</taxon>
        <taxon>Pseudonocardiaceae</taxon>
        <taxon>Pseudonocardia</taxon>
    </lineage>
</organism>
<keyword evidence="2" id="KW-1185">Reference proteome</keyword>
<proteinExistence type="predicted"/>
<accession>A0ABX1RB70</accession>
<comment type="caution">
    <text evidence="1">The sequence shown here is derived from an EMBL/GenBank/DDBJ whole genome shotgun (WGS) entry which is preliminary data.</text>
</comment>
<sequence length="62" mass="6730">MTQESTTQEPTAEDEVARAAAQDVARLLDRRGLKDVVALARRVLRDAQLRAPSVAVPRGSDT</sequence>
<dbReference type="RefSeq" id="WP_169395710.1">
    <property type="nucleotide sequence ID" value="NZ_BAAAJH010000004.1"/>
</dbReference>
<name>A0ABX1RB70_9PSEU</name>
<dbReference type="Proteomes" id="UP001296706">
    <property type="component" value="Unassembled WGS sequence"/>
</dbReference>
<protein>
    <submittedName>
        <fullName evidence="1">Uncharacterized protein</fullName>
    </submittedName>
</protein>